<reference evidence="2 3" key="1">
    <citation type="journal article" date="2019" name="Int. J. Syst. Evol. Microbiol.">
        <title>The Global Catalogue of Microorganisms (GCM) 10K type strain sequencing project: providing services to taxonomists for standard genome sequencing and annotation.</title>
        <authorList>
            <consortium name="The Broad Institute Genomics Platform"/>
            <consortium name="The Broad Institute Genome Sequencing Center for Infectious Disease"/>
            <person name="Wu L."/>
            <person name="Ma J."/>
        </authorList>
    </citation>
    <scope>NUCLEOTIDE SEQUENCE [LARGE SCALE GENOMIC DNA]</scope>
    <source>
        <strain evidence="2 3">JCM 3325</strain>
    </source>
</reference>
<protein>
    <submittedName>
        <fullName evidence="2">Uncharacterized protein</fullName>
    </submittedName>
</protein>
<evidence type="ECO:0000256" key="1">
    <source>
        <dbReference type="SAM" id="MobiDB-lite"/>
    </source>
</evidence>
<evidence type="ECO:0000313" key="3">
    <source>
        <dbReference type="Proteomes" id="UP001501231"/>
    </source>
</evidence>
<dbReference type="Proteomes" id="UP001501231">
    <property type="component" value="Unassembled WGS sequence"/>
</dbReference>
<feature type="region of interest" description="Disordered" evidence="1">
    <location>
        <begin position="1"/>
        <end position="26"/>
    </location>
</feature>
<gene>
    <name evidence="2" type="ORF">GCM10010191_89690</name>
</gene>
<evidence type="ECO:0000313" key="2">
    <source>
        <dbReference type="EMBL" id="GAA2456368.1"/>
    </source>
</evidence>
<proteinExistence type="predicted"/>
<name>A0ABN3KGK3_9ACTN</name>
<dbReference type="EMBL" id="BAAARW010000044">
    <property type="protein sequence ID" value="GAA2456368.1"/>
    <property type="molecule type" value="Genomic_DNA"/>
</dbReference>
<keyword evidence="3" id="KW-1185">Reference proteome</keyword>
<comment type="caution">
    <text evidence="2">The sequence shown here is derived from an EMBL/GenBank/DDBJ whole genome shotgun (WGS) entry which is preliminary data.</text>
</comment>
<sequence length="72" mass="7745">MRLTSISPASALLDGSRSPALSRPSRIADRNCPASCSFKGFAVERSTVKGRSNKVVSRYQHQVALQAMPLPS</sequence>
<organism evidence="2 3">
    <name type="scientific">Actinomadura vinacea</name>
    <dbReference type="NCBI Taxonomy" id="115336"/>
    <lineage>
        <taxon>Bacteria</taxon>
        <taxon>Bacillati</taxon>
        <taxon>Actinomycetota</taxon>
        <taxon>Actinomycetes</taxon>
        <taxon>Streptosporangiales</taxon>
        <taxon>Thermomonosporaceae</taxon>
        <taxon>Actinomadura</taxon>
    </lineage>
</organism>
<accession>A0ABN3KGK3</accession>